<dbReference type="Pfam" id="PF01541">
    <property type="entry name" value="GIY-YIG"/>
    <property type="match status" value="1"/>
</dbReference>
<gene>
    <name evidence="3" type="ORF">M3D15_06860</name>
</gene>
<organism evidence="3 4">
    <name type="scientific">Pseudoclavibacter albus</name>
    <dbReference type="NCBI Taxonomy" id="272241"/>
    <lineage>
        <taxon>Bacteria</taxon>
        <taxon>Bacillati</taxon>
        <taxon>Actinomycetota</taxon>
        <taxon>Actinomycetes</taxon>
        <taxon>Micrococcales</taxon>
        <taxon>Microbacteriaceae</taxon>
        <taxon>Pseudoclavibacter</taxon>
    </lineage>
</organism>
<evidence type="ECO:0000313" key="4">
    <source>
        <dbReference type="Proteomes" id="UP001525379"/>
    </source>
</evidence>
<reference evidence="3 4" key="1">
    <citation type="submission" date="2022-04" db="EMBL/GenBank/DDBJ databases">
        <title>Human microbiome associated bacterial genomes.</title>
        <authorList>
            <person name="Sandstrom S."/>
            <person name="Salamzade R."/>
            <person name="Kalan L.R."/>
        </authorList>
    </citation>
    <scope>NUCLEOTIDE SEQUENCE [LARGE SCALE GENOMIC DNA]</scope>
    <source>
        <strain evidence="4">p3-SID1799</strain>
    </source>
</reference>
<dbReference type="PROSITE" id="PS50164">
    <property type="entry name" value="GIY_YIG"/>
    <property type="match status" value="1"/>
</dbReference>
<dbReference type="RefSeq" id="WP_260104323.1">
    <property type="nucleotide sequence ID" value="NZ_JALXSQ010000024.1"/>
</dbReference>
<dbReference type="EMBL" id="JALXSQ010000024">
    <property type="protein sequence ID" value="MCT2043051.1"/>
    <property type="molecule type" value="Genomic_DNA"/>
</dbReference>
<protein>
    <submittedName>
        <fullName evidence="3">GIY-YIG nuclease family protein</fullName>
    </submittedName>
</protein>
<dbReference type="InterPro" id="IPR035901">
    <property type="entry name" value="GIY-YIG_endonuc_sf"/>
</dbReference>
<dbReference type="InterPro" id="IPR000305">
    <property type="entry name" value="GIY-YIG_endonuc"/>
</dbReference>
<dbReference type="Gene3D" id="3.40.1440.10">
    <property type="entry name" value="GIY-YIG endonuclease"/>
    <property type="match status" value="1"/>
</dbReference>
<sequence length="176" mass="20197">MKYGPGYVYRYFDRDDNVLYVGLTDDFGRRLKEHHQIASWFPNVQRCEVFFFDDYADAEMTESTLIRANTPLHNVARPNKNESIRRRNAGGACPGANACAELAASWDRAVDEAKGRTKVRLREAASQLIDARRKVMRLESEVDLLRFELALARGNVEEADDTMDHILGENWSARNR</sequence>
<dbReference type="SUPFAM" id="SSF82771">
    <property type="entry name" value="GIY-YIG endonuclease"/>
    <property type="match status" value="1"/>
</dbReference>
<dbReference type="Proteomes" id="UP001525379">
    <property type="component" value="Unassembled WGS sequence"/>
</dbReference>
<keyword evidence="4" id="KW-1185">Reference proteome</keyword>
<comment type="caution">
    <text evidence="3">The sequence shown here is derived from an EMBL/GenBank/DDBJ whole genome shotgun (WGS) entry which is preliminary data.</text>
</comment>
<feature type="coiled-coil region" evidence="1">
    <location>
        <begin position="121"/>
        <end position="148"/>
    </location>
</feature>
<keyword evidence="1" id="KW-0175">Coiled coil</keyword>
<proteinExistence type="predicted"/>
<evidence type="ECO:0000313" key="3">
    <source>
        <dbReference type="EMBL" id="MCT2043051.1"/>
    </source>
</evidence>
<name>A0ABT2HY24_9MICO</name>
<evidence type="ECO:0000256" key="1">
    <source>
        <dbReference type="SAM" id="Coils"/>
    </source>
</evidence>
<evidence type="ECO:0000259" key="2">
    <source>
        <dbReference type="PROSITE" id="PS50164"/>
    </source>
</evidence>
<feature type="domain" description="GIY-YIG" evidence="2">
    <location>
        <begin position="4"/>
        <end position="82"/>
    </location>
</feature>
<accession>A0ABT2HY24</accession>